<keyword evidence="2" id="KW-1133">Transmembrane helix</keyword>
<dbReference type="SUPFAM" id="SSF53756">
    <property type="entry name" value="UDP-Glycosyltransferase/glycogen phosphorylase"/>
    <property type="match status" value="1"/>
</dbReference>
<dbReference type="Gene3D" id="3.40.50.2000">
    <property type="entry name" value="Glycogen Phosphorylase B"/>
    <property type="match status" value="2"/>
</dbReference>
<evidence type="ECO:0000259" key="4">
    <source>
        <dbReference type="Pfam" id="PF13439"/>
    </source>
</evidence>
<keyword evidence="1" id="KW-0328">Glycosyltransferase</keyword>
<dbReference type="PANTHER" id="PTHR45871">
    <property type="entry name" value="N-ACETYLGLUCOSAMINYL-PHOSPHATIDYLINOSITOL BIOSYNTHETIC PROTEIN"/>
    <property type="match status" value="1"/>
</dbReference>
<dbReference type="OrthoDB" id="734129at2759"/>
<evidence type="ECO:0000313" key="5">
    <source>
        <dbReference type="EMBL" id="ORD95164.1"/>
    </source>
</evidence>
<feature type="domain" description="Glycosyl transferase family 1" evidence="3">
    <location>
        <begin position="193"/>
        <end position="346"/>
    </location>
</feature>
<dbReference type="Proteomes" id="UP000192639">
    <property type="component" value="Unassembled WGS sequence"/>
</dbReference>
<organism evidence="5 6">
    <name type="scientific">Enterospora canceri</name>
    <dbReference type="NCBI Taxonomy" id="1081671"/>
    <lineage>
        <taxon>Eukaryota</taxon>
        <taxon>Fungi</taxon>
        <taxon>Fungi incertae sedis</taxon>
        <taxon>Microsporidia</taxon>
        <taxon>Enterocytozoonidae</taxon>
        <taxon>Enterospora</taxon>
    </lineage>
</organism>
<dbReference type="GO" id="GO:0016757">
    <property type="term" value="F:glycosyltransferase activity"/>
    <property type="evidence" value="ECO:0007669"/>
    <property type="project" value="UniProtKB-KW"/>
</dbReference>
<evidence type="ECO:0000313" key="6">
    <source>
        <dbReference type="Proteomes" id="UP000192639"/>
    </source>
</evidence>
<reference evidence="5 6" key="1">
    <citation type="journal article" date="2017" name="Environ. Microbiol.">
        <title>Decay of the glycolytic pathway and adaptation to intranuclear parasitism within Enterocytozoonidae microsporidia.</title>
        <authorList>
            <person name="Wiredu Boakye D."/>
            <person name="Jaroenlak P."/>
            <person name="Prachumwat A."/>
            <person name="Williams T.A."/>
            <person name="Bateman K.S."/>
            <person name="Itsathitphaisarn O."/>
            <person name="Sritunyalucksana K."/>
            <person name="Paszkiewicz K.H."/>
            <person name="Moore K.A."/>
            <person name="Stentiford G.D."/>
            <person name="Williams B.A."/>
        </authorList>
    </citation>
    <scope>NUCLEOTIDE SEQUENCE [LARGE SCALE GENOMIC DNA]</scope>
    <source>
        <strain evidence="5 6">GB1</strain>
    </source>
</reference>
<keyword evidence="2" id="KW-0472">Membrane</keyword>
<dbReference type="EMBL" id="LWDP01000001">
    <property type="protein sequence ID" value="ORD95164.1"/>
    <property type="molecule type" value="Genomic_DNA"/>
</dbReference>
<dbReference type="Pfam" id="PF00534">
    <property type="entry name" value="Glycos_transf_1"/>
    <property type="match status" value="1"/>
</dbReference>
<dbReference type="Pfam" id="PF13439">
    <property type="entry name" value="Glyco_transf_4"/>
    <property type="match status" value="1"/>
</dbReference>
<keyword evidence="1" id="KW-0808">Transferase</keyword>
<evidence type="ECO:0000259" key="3">
    <source>
        <dbReference type="Pfam" id="PF00534"/>
    </source>
</evidence>
<proteinExistence type="predicted"/>
<feature type="domain" description="Glycosyltransferase subfamily 4-like N-terminal" evidence="4">
    <location>
        <begin position="15"/>
        <end position="181"/>
    </location>
</feature>
<dbReference type="PANTHER" id="PTHR45871:SF1">
    <property type="entry name" value="PHOSPHATIDYLINOSITOL N-ACETYLGLUCOSAMINYLTRANSFERASE SUBUNIT A"/>
    <property type="match status" value="1"/>
</dbReference>
<keyword evidence="2" id="KW-0812">Transmembrane</keyword>
<dbReference type="InterPro" id="IPR028098">
    <property type="entry name" value="Glyco_trans_4-like_N"/>
</dbReference>
<dbReference type="AlphaFoldDB" id="A0A1Y1S9R6"/>
<accession>A0A1Y1S9R6</accession>
<evidence type="ECO:0000256" key="2">
    <source>
        <dbReference type="SAM" id="Phobius"/>
    </source>
</evidence>
<evidence type="ECO:0000256" key="1">
    <source>
        <dbReference type="ARBA" id="ARBA00022676"/>
    </source>
</evidence>
<dbReference type="InterPro" id="IPR001296">
    <property type="entry name" value="Glyco_trans_1"/>
</dbReference>
<dbReference type="VEuPathDB" id="MicrosporidiaDB:ECANGB1_2486"/>
<keyword evidence="6" id="KW-1185">Reference proteome</keyword>
<comment type="caution">
    <text evidence="5">The sequence shown here is derived from an EMBL/GenBank/DDBJ whole genome shotgun (WGS) entry which is preliminary data.</text>
</comment>
<name>A0A1Y1S9R6_9MICR</name>
<gene>
    <name evidence="5" type="ORF">ECANGB1_2486</name>
</gene>
<feature type="transmembrane region" description="Helical" evidence="2">
    <location>
        <begin position="377"/>
        <end position="398"/>
    </location>
</feature>
<protein>
    <submittedName>
        <fullName evidence="5">GPI_anchor biosynthesis pro</fullName>
    </submittedName>
</protein>
<sequence length="399" mass="45581">MRIALVSDMFHPEKGGVETHILTMALKYVEMGHQVIVVTHGRGGSRGIVHYRGIRVFYLNIPIMCRNVAWPCLFIGFKLYRQILIDNAIEVVHGHQTHSTMTLEMIYHARKLGIRTFLTEHSLYDMGKLERILADTVIGFVLNGISGVICVSEATKQNIQTRFKCIKSDKLSVIPNGVDTNVFYKNEKYSCKEGERTRVCFMGRLEYRKGVNILIEALPEICKNKNLQVEIVGDGHMRDDLLCAIDQHDLHNQVTMHGCLNQSEMAEMMRNSSILLNTSLTESFCMVVVEALACGMDVVTTNVGGIAEMQWRDRLFFCKPTACDIRIQIENAIKSRKINQNLDEIASEFLWDNIAQTTLELYRNARPIAFSNHLTPLITWQSLIFLIIFLIDHFVCYLF</sequence>